<evidence type="ECO:0000313" key="3">
    <source>
        <dbReference type="Proteomes" id="UP000664844"/>
    </source>
</evidence>
<protein>
    <submittedName>
        <fullName evidence="2">Uncharacterized protein</fullName>
    </submittedName>
</protein>
<name>A0ABS3FRM0_9CYAN</name>
<organism evidence="2 3">
    <name type="scientific">Phormidium pseudopriestleyi FRX01</name>
    <dbReference type="NCBI Taxonomy" id="1759528"/>
    <lineage>
        <taxon>Bacteria</taxon>
        <taxon>Bacillati</taxon>
        <taxon>Cyanobacteriota</taxon>
        <taxon>Cyanophyceae</taxon>
        <taxon>Oscillatoriophycideae</taxon>
        <taxon>Oscillatoriales</taxon>
        <taxon>Oscillatoriaceae</taxon>
        <taxon>Phormidium</taxon>
    </lineage>
</organism>
<comment type="caution">
    <text evidence="2">The sequence shown here is derived from an EMBL/GenBank/DDBJ whole genome shotgun (WGS) entry which is preliminary data.</text>
</comment>
<dbReference type="Proteomes" id="UP000664844">
    <property type="component" value="Unassembled WGS sequence"/>
</dbReference>
<reference evidence="2 3" key="1">
    <citation type="submission" date="2021-03" db="EMBL/GenBank/DDBJ databases">
        <title>Metabolic Capacity of the Antarctic Cyanobacterium Phormidium pseudopriestleyi that Sustains Oxygenic Photosynthesis in the Presence of Hydrogen Sulfide.</title>
        <authorList>
            <person name="Lumian J.E."/>
            <person name="Jungblut A.D."/>
            <person name="Dillon M.L."/>
            <person name="Hawes I."/>
            <person name="Doran P.T."/>
            <person name="Mackey T.J."/>
            <person name="Dick G.J."/>
            <person name="Grettenberger C.L."/>
            <person name="Sumner D.Y."/>
        </authorList>
    </citation>
    <scope>NUCLEOTIDE SEQUENCE [LARGE SCALE GENOMIC DNA]</scope>
    <source>
        <strain evidence="2 3">FRX01</strain>
    </source>
</reference>
<feature type="region of interest" description="Disordered" evidence="1">
    <location>
        <begin position="1"/>
        <end position="28"/>
    </location>
</feature>
<gene>
    <name evidence="2" type="ORF">J0895_10355</name>
</gene>
<dbReference type="EMBL" id="JAFLQW010000283">
    <property type="protein sequence ID" value="MBO0349502.1"/>
    <property type="molecule type" value="Genomic_DNA"/>
</dbReference>
<sequence length="46" mass="5092">MTSDPQSHVTPVTEGRSPNPFPNRDASKICRNLWATQGRVIPPFQG</sequence>
<feature type="compositionally biased region" description="Polar residues" evidence="1">
    <location>
        <begin position="1"/>
        <end position="10"/>
    </location>
</feature>
<proteinExistence type="predicted"/>
<evidence type="ECO:0000256" key="1">
    <source>
        <dbReference type="SAM" id="MobiDB-lite"/>
    </source>
</evidence>
<dbReference type="RefSeq" id="WP_207088024.1">
    <property type="nucleotide sequence ID" value="NZ_JAFLQW010000283.1"/>
</dbReference>
<evidence type="ECO:0000313" key="2">
    <source>
        <dbReference type="EMBL" id="MBO0349502.1"/>
    </source>
</evidence>
<keyword evidence="3" id="KW-1185">Reference proteome</keyword>
<accession>A0ABS3FRM0</accession>